<dbReference type="SUPFAM" id="SSF53474">
    <property type="entry name" value="alpha/beta-Hydrolases"/>
    <property type="match status" value="1"/>
</dbReference>
<accession>B4JUN6</accession>
<dbReference type="PhylomeDB" id="B4JUN6"/>
<dbReference type="PANTHER" id="PTHR21357">
    <property type="entry name" value="FAM172 FAMILY PROTEIN HOMOLOG CG10038"/>
    <property type="match status" value="1"/>
</dbReference>
<feature type="domain" description="Arb2" evidence="1">
    <location>
        <begin position="33"/>
        <end position="278"/>
    </location>
</feature>
<name>B4JUN6_DROGR</name>
<reference evidence="2 3" key="1">
    <citation type="journal article" date="2007" name="Nature">
        <title>Evolution of genes and genomes on the Drosophila phylogeny.</title>
        <authorList>
            <consortium name="Drosophila 12 Genomes Consortium"/>
            <person name="Clark A.G."/>
            <person name="Eisen M.B."/>
            <person name="Smith D.R."/>
            <person name="Bergman C.M."/>
            <person name="Oliver B."/>
            <person name="Markow T.A."/>
            <person name="Kaufman T.C."/>
            <person name="Kellis M."/>
            <person name="Gelbart W."/>
            <person name="Iyer V.N."/>
            <person name="Pollard D.A."/>
            <person name="Sackton T.B."/>
            <person name="Larracuente A.M."/>
            <person name="Singh N.D."/>
            <person name="Abad J.P."/>
            <person name="Abt D.N."/>
            <person name="Adryan B."/>
            <person name="Aguade M."/>
            <person name="Akashi H."/>
            <person name="Anderson W.W."/>
            <person name="Aquadro C.F."/>
            <person name="Ardell D.H."/>
            <person name="Arguello R."/>
            <person name="Artieri C.G."/>
            <person name="Barbash D.A."/>
            <person name="Barker D."/>
            <person name="Barsanti P."/>
            <person name="Batterham P."/>
            <person name="Batzoglou S."/>
            <person name="Begun D."/>
            <person name="Bhutkar A."/>
            <person name="Blanco E."/>
            <person name="Bosak S.A."/>
            <person name="Bradley R.K."/>
            <person name="Brand A.D."/>
            <person name="Brent M.R."/>
            <person name="Brooks A.N."/>
            <person name="Brown R.H."/>
            <person name="Butlin R.K."/>
            <person name="Caggese C."/>
            <person name="Calvi B.R."/>
            <person name="Bernardo de Carvalho A."/>
            <person name="Caspi A."/>
            <person name="Castrezana S."/>
            <person name="Celniker S.E."/>
            <person name="Chang J.L."/>
            <person name="Chapple C."/>
            <person name="Chatterji S."/>
            <person name="Chinwalla A."/>
            <person name="Civetta A."/>
            <person name="Clifton S.W."/>
            <person name="Comeron J.M."/>
            <person name="Costello J.C."/>
            <person name="Coyne J.A."/>
            <person name="Daub J."/>
            <person name="David R.G."/>
            <person name="Delcher A.L."/>
            <person name="Delehaunty K."/>
            <person name="Do C.B."/>
            <person name="Ebling H."/>
            <person name="Edwards K."/>
            <person name="Eickbush T."/>
            <person name="Evans J.D."/>
            <person name="Filipski A."/>
            <person name="Findeiss S."/>
            <person name="Freyhult E."/>
            <person name="Fulton L."/>
            <person name="Fulton R."/>
            <person name="Garcia A.C."/>
            <person name="Gardiner A."/>
            <person name="Garfield D.A."/>
            <person name="Garvin B.E."/>
            <person name="Gibson G."/>
            <person name="Gilbert D."/>
            <person name="Gnerre S."/>
            <person name="Godfrey J."/>
            <person name="Good R."/>
            <person name="Gotea V."/>
            <person name="Gravely B."/>
            <person name="Greenberg A.J."/>
            <person name="Griffiths-Jones S."/>
            <person name="Gross S."/>
            <person name="Guigo R."/>
            <person name="Gustafson E.A."/>
            <person name="Haerty W."/>
            <person name="Hahn M.W."/>
            <person name="Halligan D.L."/>
            <person name="Halpern A.L."/>
            <person name="Halter G.M."/>
            <person name="Han M.V."/>
            <person name="Heger A."/>
            <person name="Hillier L."/>
            <person name="Hinrichs A.S."/>
            <person name="Holmes I."/>
            <person name="Hoskins R.A."/>
            <person name="Hubisz M.J."/>
            <person name="Hultmark D."/>
            <person name="Huntley M.A."/>
            <person name="Jaffe D.B."/>
            <person name="Jagadeeshan S."/>
            <person name="Jeck W.R."/>
            <person name="Johnson J."/>
            <person name="Jones C.D."/>
            <person name="Jordan W.C."/>
            <person name="Karpen G.H."/>
            <person name="Kataoka E."/>
            <person name="Keightley P.D."/>
            <person name="Kheradpour P."/>
            <person name="Kirkness E.F."/>
            <person name="Koerich L.B."/>
            <person name="Kristiansen K."/>
            <person name="Kudrna D."/>
            <person name="Kulathinal R.J."/>
            <person name="Kumar S."/>
            <person name="Kwok R."/>
            <person name="Lander E."/>
            <person name="Langley C.H."/>
            <person name="Lapoint R."/>
            <person name="Lazzaro B.P."/>
            <person name="Lee S.J."/>
            <person name="Levesque L."/>
            <person name="Li R."/>
            <person name="Lin C.F."/>
            <person name="Lin M.F."/>
            <person name="Lindblad-Toh K."/>
            <person name="Llopart A."/>
            <person name="Long M."/>
            <person name="Low L."/>
            <person name="Lozovsky E."/>
            <person name="Lu J."/>
            <person name="Luo M."/>
            <person name="Machado C.A."/>
            <person name="Makalowski W."/>
            <person name="Marzo M."/>
            <person name="Matsuda M."/>
            <person name="Matzkin L."/>
            <person name="McAllister B."/>
            <person name="McBride C.S."/>
            <person name="McKernan B."/>
            <person name="McKernan K."/>
            <person name="Mendez-Lago M."/>
            <person name="Minx P."/>
            <person name="Mollenhauer M.U."/>
            <person name="Montooth K."/>
            <person name="Mount S.M."/>
            <person name="Mu X."/>
            <person name="Myers E."/>
            <person name="Negre B."/>
            <person name="Newfeld S."/>
            <person name="Nielsen R."/>
            <person name="Noor M.A."/>
            <person name="O'Grady P."/>
            <person name="Pachter L."/>
            <person name="Papaceit M."/>
            <person name="Parisi M.J."/>
            <person name="Parisi M."/>
            <person name="Parts L."/>
            <person name="Pedersen J.S."/>
            <person name="Pesole G."/>
            <person name="Phillippy A.M."/>
            <person name="Ponting C.P."/>
            <person name="Pop M."/>
            <person name="Porcelli D."/>
            <person name="Powell J.R."/>
            <person name="Prohaska S."/>
            <person name="Pruitt K."/>
            <person name="Puig M."/>
            <person name="Quesneville H."/>
            <person name="Ram K.R."/>
            <person name="Rand D."/>
            <person name="Rasmussen M.D."/>
            <person name="Reed L.K."/>
            <person name="Reenan R."/>
            <person name="Reily A."/>
            <person name="Remington K.A."/>
            <person name="Rieger T.T."/>
            <person name="Ritchie M.G."/>
            <person name="Robin C."/>
            <person name="Rogers Y.H."/>
            <person name="Rohde C."/>
            <person name="Rozas J."/>
            <person name="Rubenfield M.J."/>
            <person name="Ruiz A."/>
            <person name="Russo S."/>
            <person name="Salzberg S.L."/>
            <person name="Sanchez-Gracia A."/>
            <person name="Saranga D.J."/>
            <person name="Sato H."/>
            <person name="Schaeffer S.W."/>
            <person name="Schatz M.C."/>
            <person name="Schlenke T."/>
            <person name="Schwartz R."/>
            <person name="Segarra C."/>
            <person name="Singh R.S."/>
            <person name="Sirot L."/>
            <person name="Sirota M."/>
            <person name="Sisneros N.B."/>
            <person name="Smith C.D."/>
            <person name="Smith T.F."/>
            <person name="Spieth J."/>
            <person name="Stage D.E."/>
            <person name="Stark A."/>
            <person name="Stephan W."/>
            <person name="Strausberg R.L."/>
            <person name="Strempel S."/>
            <person name="Sturgill D."/>
            <person name="Sutton G."/>
            <person name="Sutton G.G."/>
            <person name="Tao W."/>
            <person name="Teichmann S."/>
            <person name="Tobari Y.N."/>
            <person name="Tomimura Y."/>
            <person name="Tsolas J.M."/>
            <person name="Valente V.L."/>
            <person name="Venter E."/>
            <person name="Venter J.C."/>
            <person name="Vicario S."/>
            <person name="Vieira F.G."/>
            <person name="Vilella A.J."/>
            <person name="Villasante A."/>
            <person name="Walenz B."/>
            <person name="Wang J."/>
            <person name="Wasserman M."/>
            <person name="Watts T."/>
            <person name="Wilson D."/>
            <person name="Wilson R.K."/>
            <person name="Wing R.A."/>
            <person name="Wolfner M.F."/>
            <person name="Wong A."/>
            <person name="Wong G.K."/>
            <person name="Wu C.I."/>
            <person name="Wu G."/>
            <person name="Yamamoto D."/>
            <person name="Yang H.P."/>
            <person name="Yang S.P."/>
            <person name="Yorke J.A."/>
            <person name="Yoshida K."/>
            <person name="Zdobnov E."/>
            <person name="Zhang P."/>
            <person name="Zhang Y."/>
            <person name="Zimin A.V."/>
            <person name="Baldwin J."/>
            <person name="Abdouelleil A."/>
            <person name="Abdulkadir J."/>
            <person name="Abebe A."/>
            <person name="Abera B."/>
            <person name="Abreu J."/>
            <person name="Acer S.C."/>
            <person name="Aftuck L."/>
            <person name="Alexander A."/>
            <person name="An P."/>
            <person name="Anderson E."/>
            <person name="Anderson S."/>
            <person name="Arachi H."/>
            <person name="Azer M."/>
            <person name="Bachantsang P."/>
            <person name="Barry A."/>
            <person name="Bayul T."/>
            <person name="Berlin A."/>
            <person name="Bessette D."/>
            <person name="Bloom T."/>
            <person name="Blye J."/>
            <person name="Boguslavskiy L."/>
            <person name="Bonnet C."/>
            <person name="Boukhgalter B."/>
            <person name="Bourzgui I."/>
            <person name="Brown A."/>
            <person name="Cahill P."/>
            <person name="Channer S."/>
            <person name="Cheshatsang Y."/>
            <person name="Chuda L."/>
            <person name="Citroen M."/>
            <person name="Collymore A."/>
            <person name="Cooke P."/>
            <person name="Costello M."/>
            <person name="D'Aco K."/>
            <person name="Daza R."/>
            <person name="De Haan G."/>
            <person name="DeGray S."/>
            <person name="DeMaso C."/>
            <person name="Dhargay N."/>
            <person name="Dooley K."/>
            <person name="Dooley E."/>
            <person name="Doricent M."/>
            <person name="Dorje P."/>
            <person name="Dorjee K."/>
            <person name="Dupes A."/>
            <person name="Elong R."/>
            <person name="Falk J."/>
            <person name="Farina A."/>
            <person name="Faro S."/>
            <person name="Ferguson D."/>
            <person name="Fisher S."/>
            <person name="Foley C.D."/>
            <person name="Franke A."/>
            <person name="Friedrich D."/>
            <person name="Gadbois L."/>
            <person name="Gearin G."/>
            <person name="Gearin C.R."/>
            <person name="Giannoukos G."/>
            <person name="Goode T."/>
            <person name="Graham J."/>
            <person name="Grandbois E."/>
            <person name="Grewal S."/>
            <person name="Gyaltsen K."/>
            <person name="Hafez N."/>
            <person name="Hagos B."/>
            <person name="Hall J."/>
            <person name="Henson C."/>
            <person name="Hollinger A."/>
            <person name="Honan T."/>
            <person name="Huard M.D."/>
            <person name="Hughes L."/>
            <person name="Hurhula B."/>
            <person name="Husby M.E."/>
            <person name="Kamat A."/>
            <person name="Kanga B."/>
            <person name="Kashin S."/>
            <person name="Khazanovich D."/>
            <person name="Kisner P."/>
            <person name="Lance K."/>
            <person name="Lara M."/>
            <person name="Lee W."/>
            <person name="Lennon N."/>
            <person name="Letendre F."/>
            <person name="LeVine R."/>
            <person name="Lipovsky A."/>
            <person name="Liu X."/>
            <person name="Liu J."/>
            <person name="Liu S."/>
            <person name="Lokyitsang T."/>
            <person name="Lokyitsang Y."/>
            <person name="Lubonja R."/>
            <person name="Lui A."/>
            <person name="MacDonald P."/>
            <person name="Magnisalis V."/>
            <person name="Maru K."/>
            <person name="Matthews C."/>
            <person name="McCusker W."/>
            <person name="McDonough S."/>
            <person name="Mehta T."/>
            <person name="Meldrim J."/>
            <person name="Meneus L."/>
            <person name="Mihai O."/>
            <person name="Mihalev A."/>
            <person name="Mihova T."/>
            <person name="Mittelman R."/>
            <person name="Mlenga V."/>
            <person name="Montmayeur A."/>
            <person name="Mulrain L."/>
            <person name="Navidi A."/>
            <person name="Naylor J."/>
            <person name="Negash T."/>
            <person name="Nguyen T."/>
            <person name="Nguyen N."/>
            <person name="Nicol R."/>
            <person name="Norbu C."/>
            <person name="Norbu N."/>
            <person name="Novod N."/>
            <person name="O'Neill B."/>
            <person name="Osman S."/>
            <person name="Markiewicz E."/>
            <person name="Oyono O.L."/>
            <person name="Patti C."/>
            <person name="Phunkhang P."/>
            <person name="Pierre F."/>
            <person name="Priest M."/>
            <person name="Raghuraman S."/>
            <person name="Rege F."/>
            <person name="Reyes R."/>
            <person name="Rise C."/>
            <person name="Rogov P."/>
            <person name="Ross K."/>
            <person name="Ryan E."/>
            <person name="Settipalli S."/>
            <person name="Shea T."/>
            <person name="Sherpa N."/>
            <person name="Shi L."/>
            <person name="Shih D."/>
            <person name="Sparrow T."/>
            <person name="Spaulding J."/>
            <person name="Stalker J."/>
            <person name="Stange-Thomann N."/>
            <person name="Stavropoulos S."/>
            <person name="Stone C."/>
            <person name="Strader C."/>
            <person name="Tesfaye S."/>
            <person name="Thomson T."/>
            <person name="Thoulutsang Y."/>
            <person name="Thoulutsang D."/>
            <person name="Topham K."/>
            <person name="Topping I."/>
            <person name="Tsamla T."/>
            <person name="Vassiliev H."/>
            <person name="Vo A."/>
            <person name="Wangchuk T."/>
            <person name="Wangdi T."/>
            <person name="Weiand M."/>
            <person name="Wilkinson J."/>
            <person name="Wilson A."/>
            <person name="Yadav S."/>
            <person name="Young G."/>
            <person name="Yu Q."/>
            <person name="Zembek L."/>
            <person name="Zhong D."/>
            <person name="Zimmer A."/>
            <person name="Zwirko Z."/>
            <person name="Jaffe D.B."/>
            <person name="Alvarez P."/>
            <person name="Brockman W."/>
            <person name="Butler J."/>
            <person name="Chin C."/>
            <person name="Gnerre S."/>
            <person name="Grabherr M."/>
            <person name="Kleber M."/>
            <person name="Mauceli E."/>
            <person name="MacCallum I."/>
        </authorList>
    </citation>
    <scope>NUCLEOTIDE SEQUENCE [LARGE SCALE GENOMIC DNA]</scope>
    <source>
        <strain evidence="3">Tucson 15287-2541.00</strain>
    </source>
</reference>
<sequence>MWTRFKQLLNLRLEEDEIMEEVTASTCDEAIARLREFGYAFNDSGQLRKIDAASGEPGDQPFEFNISTNRRENEEHYEKLANQLKEIIYELVEKQGLKRTHIPFDAPIDRSTFVFTQPQPLSKSKKLLILIHGSGYVLAGQWARRLIINNSLDHGTQLPYIKRAQMTGYEILVTNTNDTFRIINGKRKTIKEVDTSMKHAAYVFQNIIVPSNPESVAIVAHSFGGSIASAMSQMFMDFFKEKVFAIALTDGTVDHPPANCKEYFLEVTRNWLSSREPLGKDLTNGDKEHNITCVSAGHPEHEWTSYSAIDSVFNFIDKKYEERMKGRQ</sequence>
<dbReference type="InterPro" id="IPR053858">
    <property type="entry name" value="Arb2_dom"/>
</dbReference>
<dbReference type="KEGG" id="dgr:6568463"/>
<dbReference type="EMBL" id="CH916374">
    <property type="protein sequence ID" value="EDV91206.1"/>
    <property type="molecule type" value="Genomic_DNA"/>
</dbReference>
<evidence type="ECO:0000259" key="1">
    <source>
        <dbReference type="Pfam" id="PF22749"/>
    </source>
</evidence>
<dbReference type="AlphaFoldDB" id="B4JUN6"/>
<dbReference type="OMA" id="QWSQQAI"/>
<gene>
    <name evidence="2" type="primary">Dgri\GH15399</name>
    <name evidence="2" type="ORF">Dgri_GH15399</name>
</gene>
<dbReference type="PANTHER" id="PTHR21357:SF4">
    <property type="entry name" value="FAM172 FAMILY PROTEIN HOMOLOG CG10038"/>
    <property type="match status" value="1"/>
</dbReference>
<dbReference type="GO" id="GO:0035197">
    <property type="term" value="F:siRNA binding"/>
    <property type="evidence" value="ECO:0007669"/>
    <property type="project" value="TreeGrafter"/>
</dbReference>
<dbReference type="Pfam" id="PF22749">
    <property type="entry name" value="Arb2"/>
    <property type="match status" value="1"/>
</dbReference>
<dbReference type="GO" id="GO:0005634">
    <property type="term" value="C:nucleus"/>
    <property type="evidence" value="ECO:0007669"/>
    <property type="project" value="TreeGrafter"/>
</dbReference>
<protein>
    <submittedName>
        <fullName evidence="2">GH15399</fullName>
    </submittedName>
</protein>
<dbReference type="InterPro" id="IPR029058">
    <property type="entry name" value="AB_hydrolase_fold"/>
</dbReference>
<dbReference type="GO" id="GO:0031048">
    <property type="term" value="P:regulatory ncRNA-mediated heterochromatin formation"/>
    <property type="evidence" value="ECO:0007669"/>
    <property type="project" value="TreeGrafter"/>
</dbReference>
<keyword evidence="3" id="KW-1185">Reference proteome</keyword>
<dbReference type="OrthoDB" id="421951at2759"/>
<dbReference type="STRING" id="7222.B4JUN6"/>
<proteinExistence type="predicted"/>
<dbReference type="FunCoup" id="B4JUN6">
    <property type="interactions" value="2388"/>
</dbReference>
<dbReference type="Proteomes" id="UP000001070">
    <property type="component" value="Unassembled WGS sequence"/>
</dbReference>
<dbReference type="HOGENOM" id="CLU_048484_3_0_1"/>
<evidence type="ECO:0000313" key="3">
    <source>
        <dbReference type="Proteomes" id="UP000001070"/>
    </source>
</evidence>
<dbReference type="eggNOG" id="KOG3967">
    <property type="taxonomic scope" value="Eukaryota"/>
</dbReference>
<dbReference type="Gene3D" id="3.40.50.1820">
    <property type="entry name" value="alpha/beta hydrolase"/>
    <property type="match status" value="1"/>
</dbReference>
<dbReference type="InParanoid" id="B4JUN6"/>
<dbReference type="InterPro" id="IPR048263">
    <property type="entry name" value="Arb2"/>
</dbReference>
<evidence type="ECO:0000313" key="2">
    <source>
        <dbReference type="EMBL" id="EDV91206.1"/>
    </source>
</evidence>
<organism evidence="3">
    <name type="scientific">Drosophila grimshawi</name>
    <name type="common">Hawaiian fruit fly</name>
    <name type="synonym">Idiomyia grimshawi</name>
    <dbReference type="NCBI Taxonomy" id="7222"/>
    <lineage>
        <taxon>Eukaryota</taxon>
        <taxon>Metazoa</taxon>
        <taxon>Ecdysozoa</taxon>
        <taxon>Arthropoda</taxon>
        <taxon>Hexapoda</taxon>
        <taxon>Insecta</taxon>
        <taxon>Pterygota</taxon>
        <taxon>Neoptera</taxon>
        <taxon>Endopterygota</taxon>
        <taxon>Diptera</taxon>
        <taxon>Brachycera</taxon>
        <taxon>Muscomorpha</taxon>
        <taxon>Ephydroidea</taxon>
        <taxon>Drosophilidae</taxon>
        <taxon>Drosophila</taxon>
        <taxon>Hawaiian Drosophila</taxon>
    </lineage>
</organism>